<dbReference type="PANTHER" id="PTHR11803">
    <property type="entry name" value="2-IMINOBUTANOATE/2-IMINOPROPANOATE DEAMINASE RIDA"/>
    <property type="match status" value="1"/>
</dbReference>
<dbReference type="InterPro" id="IPR019897">
    <property type="entry name" value="RidA_CS"/>
</dbReference>
<dbReference type="Gene3D" id="3.30.1330.40">
    <property type="entry name" value="RutC-like"/>
    <property type="match status" value="1"/>
</dbReference>
<dbReference type="InterPro" id="IPR006175">
    <property type="entry name" value="YjgF/YER057c/UK114"/>
</dbReference>
<dbReference type="NCBIfam" id="TIGR00004">
    <property type="entry name" value="Rid family detoxifying hydrolase"/>
    <property type="match status" value="1"/>
</dbReference>
<dbReference type="EMBL" id="CP147246">
    <property type="protein sequence ID" value="WYJ92773.1"/>
    <property type="molecule type" value="Genomic_DNA"/>
</dbReference>
<dbReference type="GO" id="GO:0019239">
    <property type="term" value="F:deaminase activity"/>
    <property type="evidence" value="ECO:0007669"/>
    <property type="project" value="TreeGrafter"/>
</dbReference>
<evidence type="ECO:0000313" key="2">
    <source>
        <dbReference type="EMBL" id="OUZ35464.1"/>
    </source>
</evidence>
<name>A0A200JE32_9ENTE</name>
<reference evidence="2" key="1">
    <citation type="submission" date="2017-05" db="EMBL/GenBank/DDBJ databases">
        <title>The Genome Sequence of Enterococcus sp. 9D6_DIV0238.</title>
        <authorList>
            <consortium name="The Broad Institute Genomics Platform"/>
            <consortium name="The Broad Institute Genomic Center for Infectious Diseases"/>
            <person name="Earl A."/>
            <person name="Manson A."/>
            <person name="Schwartman J."/>
            <person name="Gilmore M."/>
            <person name="Abouelleil A."/>
            <person name="Cao P."/>
            <person name="Chapman S."/>
            <person name="Cusick C."/>
            <person name="Shea T."/>
            <person name="Young S."/>
            <person name="Neafsey D."/>
            <person name="Nusbaum C."/>
            <person name="Birren B."/>
        </authorList>
    </citation>
    <scope>NUCLEOTIDE SEQUENCE [LARGE SCALE GENOMIC DNA]</scope>
    <source>
        <strain evidence="2">9D6_DIV0238</strain>
    </source>
</reference>
<accession>A0A200JE32</accession>
<dbReference type="PANTHER" id="PTHR11803:SF39">
    <property type="entry name" value="2-IMINOBUTANOATE_2-IMINOPROPANOATE DEAMINASE"/>
    <property type="match status" value="1"/>
</dbReference>
<dbReference type="AlphaFoldDB" id="A0A200JE32"/>
<sequence length="130" mass="14146">MSEKMRSIHTEKAPKAIGPYVQGNIINGLLFASGQVPLDPETGEVVGATIEEQTKQVLKNISAILEEAGSDFDHVVKTTCFLKDMNDFVRFNEVYASAFSGKLPARSAVEVARLPKDVLVEIEIIAAVNQ</sequence>
<dbReference type="InterPro" id="IPR035959">
    <property type="entry name" value="RutC-like_sf"/>
</dbReference>
<gene>
    <name evidence="3" type="ORF">A5889_000252</name>
    <name evidence="2" type="ORF">A5889_000940</name>
</gene>
<dbReference type="PROSITE" id="PS01094">
    <property type="entry name" value="UPF0076"/>
    <property type="match status" value="1"/>
</dbReference>
<keyword evidence="4" id="KW-1185">Reference proteome</keyword>
<dbReference type="GO" id="GO:0005829">
    <property type="term" value="C:cytosol"/>
    <property type="evidence" value="ECO:0007669"/>
    <property type="project" value="TreeGrafter"/>
</dbReference>
<proteinExistence type="inferred from homology"/>
<organism evidence="2">
    <name type="scientific">Candidatus Enterococcus dunnyi</name>
    <dbReference type="NCBI Taxonomy" id="1834192"/>
    <lineage>
        <taxon>Bacteria</taxon>
        <taxon>Bacillati</taxon>
        <taxon>Bacillota</taxon>
        <taxon>Bacilli</taxon>
        <taxon>Lactobacillales</taxon>
        <taxon>Enterococcaceae</taxon>
        <taxon>Enterococcus</taxon>
    </lineage>
</organism>
<dbReference type="CDD" id="cd00448">
    <property type="entry name" value="YjgF_YER057c_UK114_family"/>
    <property type="match status" value="1"/>
</dbReference>
<reference evidence="3" key="3">
    <citation type="submission" date="2024-03" db="EMBL/GenBank/DDBJ databases">
        <title>The Genome Sequence of Enterococcus sp. DIV0238c.</title>
        <authorList>
            <consortium name="The Broad Institute Genomics Platform"/>
            <consortium name="The Broad Institute Microbial Omics Core"/>
            <consortium name="The Broad Institute Genomic Center for Infectious Diseases"/>
            <person name="Earl A."/>
            <person name="Manson A."/>
            <person name="Gilmore M."/>
            <person name="Schwartman J."/>
            <person name="Shea T."/>
            <person name="Abouelleil A."/>
            <person name="Cao P."/>
            <person name="Chapman S."/>
            <person name="Cusick C."/>
            <person name="Young S."/>
            <person name="Neafsey D."/>
            <person name="Nusbaum C."/>
            <person name="Birren B."/>
        </authorList>
    </citation>
    <scope>NUCLEOTIDE SEQUENCE</scope>
    <source>
        <strain evidence="3">9D6_DIV0238</strain>
    </source>
</reference>
<evidence type="ECO:0000313" key="4">
    <source>
        <dbReference type="Proteomes" id="UP000196151"/>
    </source>
</evidence>
<evidence type="ECO:0000313" key="3">
    <source>
        <dbReference type="EMBL" id="WYJ92773.1"/>
    </source>
</evidence>
<reference evidence="3" key="2">
    <citation type="submission" date="2017-05" db="EMBL/GenBank/DDBJ databases">
        <authorList>
            <consortium name="The Broad Institute Genomics Platform"/>
            <consortium name="The Broad Institute Genomic Center for Infectious Diseases"/>
            <person name="Earl A."/>
            <person name="Manson A."/>
            <person name="Schwartman J."/>
            <person name="Gilmore M."/>
            <person name="Abouelleil A."/>
            <person name="Cao P."/>
            <person name="Chapman S."/>
            <person name="Cusick C."/>
            <person name="Shea T."/>
            <person name="Young S."/>
            <person name="Neafsey D."/>
            <person name="Nusbaum C."/>
            <person name="Birren B."/>
        </authorList>
    </citation>
    <scope>NUCLEOTIDE SEQUENCE</scope>
    <source>
        <strain evidence="3">9D6_DIV0238</strain>
    </source>
</reference>
<dbReference type="InterPro" id="IPR006056">
    <property type="entry name" value="RidA"/>
</dbReference>
<dbReference type="Proteomes" id="UP000196151">
    <property type="component" value="Chromosome"/>
</dbReference>
<protein>
    <submittedName>
        <fullName evidence="2">YjgF family translation initiation inhibitor</fullName>
    </submittedName>
</protein>
<dbReference type="FunFam" id="3.30.1330.40:FF:000001">
    <property type="entry name" value="L-PSP family endoribonuclease"/>
    <property type="match status" value="1"/>
</dbReference>
<evidence type="ECO:0000256" key="1">
    <source>
        <dbReference type="ARBA" id="ARBA00010552"/>
    </source>
</evidence>
<comment type="similarity">
    <text evidence="1">Belongs to the RutC family.</text>
</comment>
<dbReference type="SUPFAM" id="SSF55298">
    <property type="entry name" value="YjgF-like"/>
    <property type="match status" value="1"/>
</dbReference>
<dbReference type="Pfam" id="PF01042">
    <property type="entry name" value="Ribonuc_L-PSP"/>
    <property type="match status" value="1"/>
</dbReference>
<dbReference type="EMBL" id="NIBQ01000001">
    <property type="protein sequence ID" value="OUZ35464.1"/>
    <property type="molecule type" value="Genomic_DNA"/>
</dbReference>